<organism evidence="3 4">
    <name type="scientific">Pseudoduganella ginsengisoli</name>
    <dbReference type="NCBI Taxonomy" id="1462440"/>
    <lineage>
        <taxon>Bacteria</taxon>
        <taxon>Pseudomonadati</taxon>
        <taxon>Pseudomonadota</taxon>
        <taxon>Betaproteobacteria</taxon>
        <taxon>Burkholderiales</taxon>
        <taxon>Oxalobacteraceae</taxon>
        <taxon>Telluria group</taxon>
        <taxon>Pseudoduganella</taxon>
    </lineage>
</organism>
<evidence type="ECO:0000313" key="4">
    <source>
        <dbReference type="Proteomes" id="UP000484015"/>
    </source>
</evidence>
<evidence type="ECO:0000256" key="1">
    <source>
        <dbReference type="PROSITE-ProRule" id="PRU00703"/>
    </source>
</evidence>
<gene>
    <name evidence="3" type="ORF">GM668_25440</name>
</gene>
<dbReference type="SUPFAM" id="SSF54631">
    <property type="entry name" value="CBS-domain pair"/>
    <property type="match status" value="1"/>
</dbReference>
<dbReference type="InterPro" id="IPR046342">
    <property type="entry name" value="CBS_dom_sf"/>
</dbReference>
<dbReference type="SMART" id="SM00116">
    <property type="entry name" value="CBS"/>
    <property type="match status" value="1"/>
</dbReference>
<dbReference type="PROSITE" id="PS51371">
    <property type="entry name" value="CBS"/>
    <property type="match status" value="1"/>
</dbReference>
<comment type="caution">
    <text evidence="3">The sequence shown here is derived from an EMBL/GenBank/DDBJ whole genome shotgun (WGS) entry which is preliminary data.</text>
</comment>
<dbReference type="RefSeq" id="WP_155441780.1">
    <property type="nucleotide sequence ID" value="NZ_WNLA01000024.1"/>
</dbReference>
<keyword evidence="4" id="KW-1185">Reference proteome</keyword>
<protein>
    <submittedName>
        <fullName evidence="3">CBS domain-containing protein</fullName>
    </submittedName>
</protein>
<keyword evidence="1" id="KW-0129">CBS domain</keyword>
<evidence type="ECO:0000313" key="3">
    <source>
        <dbReference type="EMBL" id="MTW05431.1"/>
    </source>
</evidence>
<dbReference type="Proteomes" id="UP000484015">
    <property type="component" value="Unassembled WGS sequence"/>
</dbReference>
<dbReference type="Pfam" id="PF00571">
    <property type="entry name" value="CBS"/>
    <property type="match status" value="1"/>
</dbReference>
<feature type="domain" description="CBS" evidence="2">
    <location>
        <begin position="24"/>
        <end position="82"/>
    </location>
</feature>
<name>A0A6L6Q826_9BURK</name>
<dbReference type="OrthoDB" id="9767361at2"/>
<evidence type="ECO:0000259" key="2">
    <source>
        <dbReference type="PROSITE" id="PS51371"/>
    </source>
</evidence>
<dbReference type="InterPro" id="IPR000644">
    <property type="entry name" value="CBS_dom"/>
</dbReference>
<dbReference type="AlphaFoldDB" id="A0A6L6Q826"/>
<sequence>MLDRAALGTMTVITQEAPVSVLYGLNPPPVALPGETCRIVATRMAVHGVEHLPVVADTESLRLIGVVSRSDLVKPALSLHKVEYEWRAFRRMGQLRT</sequence>
<dbReference type="Gene3D" id="3.10.580.10">
    <property type="entry name" value="CBS-domain"/>
    <property type="match status" value="1"/>
</dbReference>
<reference evidence="3 4" key="1">
    <citation type="submission" date="2019-11" db="EMBL/GenBank/DDBJ databases">
        <title>Type strains purchased from KCTC, JCM and DSMZ.</title>
        <authorList>
            <person name="Lu H."/>
        </authorList>
    </citation>
    <scope>NUCLEOTIDE SEQUENCE [LARGE SCALE GENOMIC DNA]</scope>
    <source>
        <strain evidence="3 4">KCTC 42409</strain>
    </source>
</reference>
<proteinExistence type="predicted"/>
<dbReference type="EMBL" id="WNLA01000024">
    <property type="protein sequence ID" value="MTW05431.1"/>
    <property type="molecule type" value="Genomic_DNA"/>
</dbReference>
<accession>A0A6L6Q826</accession>